<organism evidence="1 2">
    <name type="scientific">Sphagnum jensenii</name>
    <dbReference type="NCBI Taxonomy" id="128206"/>
    <lineage>
        <taxon>Eukaryota</taxon>
        <taxon>Viridiplantae</taxon>
        <taxon>Streptophyta</taxon>
        <taxon>Embryophyta</taxon>
        <taxon>Bryophyta</taxon>
        <taxon>Sphagnophytina</taxon>
        <taxon>Sphagnopsida</taxon>
        <taxon>Sphagnales</taxon>
        <taxon>Sphagnaceae</taxon>
        <taxon>Sphagnum</taxon>
    </lineage>
</organism>
<accession>A0ABP1BBG4</accession>
<reference evidence="1" key="1">
    <citation type="submission" date="2024-03" db="EMBL/GenBank/DDBJ databases">
        <authorList>
            <consortium name="ELIXIR-Norway"/>
            <consortium name="Elixir Norway"/>
        </authorList>
    </citation>
    <scope>NUCLEOTIDE SEQUENCE</scope>
</reference>
<evidence type="ECO:0000313" key="1">
    <source>
        <dbReference type="EMBL" id="CAK9872606.1"/>
    </source>
</evidence>
<evidence type="ECO:0000313" key="2">
    <source>
        <dbReference type="Proteomes" id="UP001497522"/>
    </source>
</evidence>
<dbReference type="Proteomes" id="UP001497522">
    <property type="component" value="Chromosome 3"/>
</dbReference>
<sequence length="96" mass="10581">MVGRTLQFQQASSPLVNIVLGLLGVQTPLVCDTVSRFLVDSLASVLQVRNFSAFELQQIAQKRSHFGIGGDVFESSHRCEFLLTAAFSKIFCLCED</sequence>
<proteinExistence type="predicted"/>
<protein>
    <submittedName>
        <fullName evidence="1">Uncharacterized protein</fullName>
    </submittedName>
</protein>
<name>A0ABP1BBG4_9BRYO</name>
<keyword evidence="2" id="KW-1185">Reference proteome</keyword>
<dbReference type="EMBL" id="OZ023704">
    <property type="protein sequence ID" value="CAK9872606.1"/>
    <property type="molecule type" value="Genomic_DNA"/>
</dbReference>
<gene>
    <name evidence="1" type="ORF">CSSPJE1EN2_LOCUS15176</name>
</gene>